<keyword evidence="3" id="KW-1185">Reference proteome</keyword>
<reference evidence="2 3" key="1">
    <citation type="submission" date="2023-06" db="EMBL/GenBank/DDBJ databases">
        <title>Genome sequence of Methanimicrococcus sp. At1.</title>
        <authorList>
            <person name="Protasov E."/>
            <person name="Platt K."/>
            <person name="Poehlein A."/>
            <person name="Daniel R."/>
            <person name="Brune A."/>
        </authorList>
    </citation>
    <scope>NUCLEOTIDE SEQUENCE [LARGE SCALE GENOMIC DNA]</scope>
    <source>
        <strain evidence="2 3">At1</strain>
    </source>
</reference>
<protein>
    <submittedName>
        <fullName evidence="2">Uncharacterized protein</fullName>
    </submittedName>
</protein>
<evidence type="ECO:0000313" key="2">
    <source>
        <dbReference type="EMBL" id="MDV0444928.1"/>
    </source>
</evidence>
<name>A0ABU3VNE6_9EURY</name>
<dbReference type="RefSeq" id="WP_318785340.1">
    <property type="nucleotide sequence ID" value="NZ_JAWDKC010000011.1"/>
</dbReference>
<sequence length="123" mass="13359">MFRFGKILQRTRINRLQFELRAAEDRSGSKQGGSKQGGSKQGGSKQGGSKQGGSKQGGSVASSHFYHIRSLRERGHRLPTVSVSAATLPFPIAAATLPFPFLQRPYSFRLPSAGCRPRASRTN</sequence>
<comment type="caution">
    <text evidence="2">The sequence shown here is derived from an EMBL/GenBank/DDBJ whole genome shotgun (WGS) entry which is preliminary data.</text>
</comment>
<evidence type="ECO:0000313" key="3">
    <source>
        <dbReference type="Proteomes" id="UP001272052"/>
    </source>
</evidence>
<evidence type="ECO:0000256" key="1">
    <source>
        <dbReference type="SAM" id="MobiDB-lite"/>
    </source>
</evidence>
<dbReference type="Proteomes" id="UP001272052">
    <property type="component" value="Unassembled WGS sequence"/>
</dbReference>
<proteinExistence type="predicted"/>
<dbReference type="EMBL" id="JAWDKC010000011">
    <property type="protein sequence ID" value="MDV0444928.1"/>
    <property type="molecule type" value="Genomic_DNA"/>
</dbReference>
<gene>
    <name evidence="2" type="ORF">MmiAt1_04770</name>
</gene>
<accession>A0ABU3VNE6</accession>
<feature type="compositionally biased region" description="Gly residues" evidence="1">
    <location>
        <begin position="30"/>
        <end position="56"/>
    </location>
</feature>
<organism evidence="2 3">
    <name type="scientific">Methanimicrococcus hacksteinii</name>
    <dbReference type="NCBI Taxonomy" id="3028293"/>
    <lineage>
        <taxon>Archaea</taxon>
        <taxon>Methanobacteriati</taxon>
        <taxon>Methanobacteriota</taxon>
        <taxon>Stenosarchaea group</taxon>
        <taxon>Methanomicrobia</taxon>
        <taxon>Methanosarcinales</taxon>
        <taxon>Methanosarcinaceae</taxon>
        <taxon>Methanimicrococcus</taxon>
    </lineage>
</organism>
<feature type="region of interest" description="Disordered" evidence="1">
    <location>
        <begin position="21"/>
        <end position="66"/>
    </location>
</feature>